<name>A0A0W8ICV6_9MICC</name>
<dbReference type="EMBL" id="LQBM01000004">
    <property type="protein sequence ID" value="KUG57788.1"/>
    <property type="molecule type" value="Genomic_DNA"/>
</dbReference>
<dbReference type="AlphaFoldDB" id="A0A0W8ICV6"/>
<accession>A0A0W8ICV6</accession>
<organism evidence="1 2">
    <name type="scientific">Nesterenkonia jeotgali</name>
    <dbReference type="NCBI Taxonomy" id="317018"/>
    <lineage>
        <taxon>Bacteria</taxon>
        <taxon>Bacillati</taxon>
        <taxon>Actinomycetota</taxon>
        <taxon>Actinomycetes</taxon>
        <taxon>Micrococcales</taxon>
        <taxon>Micrococcaceae</taxon>
        <taxon>Nesterenkonia</taxon>
    </lineage>
</organism>
<evidence type="ECO:0000313" key="1">
    <source>
        <dbReference type="EMBL" id="KUG57788.1"/>
    </source>
</evidence>
<gene>
    <name evidence="1" type="ORF">AVL63_04495</name>
</gene>
<comment type="caution">
    <text evidence="1">The sequence shown here is derived from an EMBL/GenBank/DDBJ whole genome shotgun (WGS) entry which is preliminary data.</text>
</comment>
<proteinExistence type="predicted"/>
<keyword evidence="2" id="KW-1185">Reference proteome</keyword>
<evidence type="ECO:0000313" key="2">
    <source>
        <dbReference type="Proteomes" id="UP000054023"/>
    </source>
</evidence>
<reference evidence="2" key="1">
    <citation type="submission" date="2015-12" db="EMBL/GenBank/DDBJ databases">
        <authorList>
            <person name="Nair G.R."/>
            <person name="Kaur G."/>
            <person name="Mayilraj S."/>
        </authorList>
    </citation>
    <scope>NUCLEOTIDE SEQUENCE [LARGE SCALE GENOMIC DNA]</scope>
    <source>
        <strain evidence="2">CD08_7</strain>
    </source>
</reference>
<sequence>MEEVVFLYQAQRVPLTAVWAGDLRSDHVPRPEGGISKDLEPLHSTGDMARGGHVDDVVGLVRRSAHGAAGHPSEELVDDTVICFLGFQRGDHDGVICCLV</sequence>
<dbReference type="Proteomes" id="UP000054023">
    <property type="component" value="Unassembled WGS sequence"/>
</dbReference>
<protein>
    <submittedName>
        <fullName evidence="1">Uncharacterized protein</fullName>
    </submittedName>
</protein>